<dbReference type="AlphaFoldDB" id="A0AAN9BC73"/>
<sequence>MRALFVAIFVCFQLSVVLATTAAPNTCSAGCTCSDEESDVSSVTKQEGLAAAVGAMTPLVVGGAGLGLYKLLKGAGSSLSGPHGPPEMSSPRGLPKRDSIPSFKGSPSSHHGMRRGSTPVSMFGEDDDLSFDESWKGGRPDTTSIYTNIHRPSKADGVNRWL</sequence>
<evidence type="ECO:0000256" key="1">
    <source>
        <dbReference type="SAM" id="MobiDB-lite"/>
    </source>
</evidence>
<organism evidence="3 4">
    <name type="scientific">Littorina saxatilis</name>
    <dbReference type="NCBI Taxonomy" id="31220"/>
    <lineage>
        <taxon>Eukaryota</taxon>
        <taxon>Metazoa</taxon>
        <taxon>Spiralia</taxon>
        <taxon>Lophotrochozoa</taxon>
        <taxon>Mollusca</taxon>
        <taxon>Gastropoda</taxon>
        <taxon>Caenogastropoda</taxon>
        <taxon>Littorinimorpha</taxon>
        <taxon>Littorinoidea</taxon>
        <taxon>Littorinidae</taxon>
        <taxon>Littorina</taxon>
    </lineage>
</organism>
<name>A0AAN9BC73_9CAEN</name>
<evidence type="ECO:0000313" key="3">
    <source>
        <dbReference type="EMBL" id="KAK7103298.1"/>
    </source>
</evidence>
<feature type="chain" id="PRO_5043038428" evidence="2">
    <location>
        <begin position="20"/>
        <end position="162"/>
    </location>
</feature>
<proteinExistence type="predicted"/>
<keyword evidence="4" id="KW-1185">Reference proteome</keyword>
<comment type="caution">
    <text evidence="3">The sequence shown here is derived from an EMBL/GenBank/DDBJ whole genome shotgun (WGS) entry which is preliminary data.</text>
</comment>
<evidence type="ECO:0000256" key="2">
    <source>
        <dbReference type="SAM" id="SignalP"/>
    </source>
</evidence>
<feature type="signal peptide" evidence="2">
    <location>
        <begin position="1"/>
        <end position="19"/>
    </location>
</feature>
<protein>
    <submittedName>
        <fullName evidence="3">Uncharacterized protein</fullName>
    </submittedName>
</protein>
<dbReference type="Proteomes" id="UP001374579">
    <property type="component" value="Unassembled WGS sequence"/>
</dbReference>
<evidence type="ECO:0000313" key="4">
    <source>
        <dbReference type="Proteomes" id="UP001374579"/>
    </source>
</evidence>
<reference evidence="3 4" key="1">
    <citation type="submission" date="2024-02" db="EMBL/GenBank/DDBJ databases">
        <title>Chromosome-scale genome assembly of the rough periwinkle Littorina saxatilis.</title>
        <authorList>
            <person name="De Jode A."/>
            <person name="Faria R."/>
            <person name="Formenti G."/>
            <person name="Sims Y."/>
            <person name="Smith T.P."/>
            <person name="Tracey A."/>
            <person name="Wood J.M.D."/>
            <person name="Zagrodzka Z.B."/>
            <person name="Johannesson K."/>
            <person name="Butlin R.K."/>
            <person name="Leder E.H."/>
        </authorList>
    </citation>
    <scope>NUCLEOTIDE SEQUENCE [LARGE SCALE GENOMIC DNA]</scope>
    <source>
        <strain evidence="3">Snail1</strain>
        <tissue evidence="3">Muscle</tissue>
    </source>
</reference>
<keyword evidence="2" id="KW-0732">Signal</keyword>
<gene>
    <name evidence="3" type="ORF">V1264_018227</name>
</gene>
<accession>A0AAN9BC73</accession>
<dbReference type="EMBL" id="JBAMIC010000008">
    <property type="protein sequence ID" value="KAK7103298.1"/>
    <property type="molecule type" value="Genomic_DNA"/>
</dbReference>
<feature type="region of interest" description="Disordered" evidence="1">
    <location>
        <begin position="77"/>
        <end position="148"/>
    </location>
</feature>